<feature type="compositionally biased region" description="Low complexity" evidence="5">
    <location>
        <begin position="365"/>
        <end position="390"/>
    </location>
</feature>
<keyword evidence="4 6" id="KW-0472">Membrane</keyword>
<dbReference type="GeneID" id="9589675"/>
<evidence type="ECO:0000256" key="3">
    <source>
        <dbReference type="ARBA" id="ARBA00022989"/>
    </source>
</evidence>
<sequence>MPALPSAILLLRDSDNETYYTHQERDGVVCIAVCALTSILSILYAVAARKLRYENYRNTHIFAYLSSLLFANTIQSLGTMMNFRWVGRGGLIYGNYCSLQGGVKQAGNIATALWSFMIAMHLFNLLFLRVGSTRLGLLLTLFIGWAVVVIFVLVGPSVIETAERGPYFGISGAWCWITTRYRLEQIFLEYFLEFCSAGLGFLLYIAVLLRVRGNIIYSQGKFRVRTVPSGQGWQLAIGRDFLSSAMFAIAKNMVWYPVLYSAILLPISIGRLMKFAGHHTPFWVEIFADCLFNLTGCLNVVLLVYTDRLFAQAGSVEFRNQRPISIDLENLAKTGGVTPFTLARSDTAAKYREERVARLNLHLNSSGSSGSRTGTTETTDSGYESGCGHR</sequence>
<evidence type="ECO:0000256" key="5">
    <source>
        <dbReference type="SAM" id="MobiDB-lite"/>
    </source>
</evidence>
<dbReference type="PANTHER" id="PTHR23112:SF37">
    <property type="entry name" value="G PROTEIN-COUPLED RECEPTOR GPR1"/>
    <property type="match status" value="1"/>
</dbReference>
<dbReference type="HOGENOM" id="CLU_027149_4_1_1"/>
<feature type="non-terminal residue" evidence="7">
    <location>
        <position position="390"/>
    </location>
</feature>
<feature type="region of interest" description="Disordered" evidence="5">
    <location>
        <begin position="363"/>
        <end position="390"/>
    </location>
</feature>
<dbReference type="GO" id="GO:0005886">
    <property type="term" value="C:plasma membrane"/>
    <property type="evidence" value="ECO:0007669"/>
    <property type="project" value="TreeGrafter"/>
</dbReference>
<dbReference type="EMBL" id="GL377302">
    <property type="protein sequence ID" value="EFJ03520.1"/>
    <property type="molecule type" value="Genomic_DNA"/>
</dbReference>
<evidence type="ECO:0000256" key="2">
    <source>
        <dbReference type="ARBA" id="ARBA00022692"/>
    </source>
</evidence>
<evidence type="ECO:0000313" key="8">
    <source>
        <dbReference type="Proteomes" id="UP000007431"/>
    </source>
</evidence>
<accession>D8PMN4</accession>
<dbReference type="VEuPathDB" id="FungiDB:SCHCODRAFT_02567560"/>
<feature type="transmembrane region" description="Helical" evidence="6">
    <location>
        <begin position="282"/>
        <end position="305"/>
    </location>
</feature>
<keyword evidence="2 6" id="KW-0812">Transmembrane</keyword>
<keyword evidence="3 6" id="KW-1133">Transmembrane helix</keyword>
<dbReference type="InParanoid" id="D8PMN4"/>
<dbReference type="AlphaFoldDB" id="D8PMN4"/>
<proteinExistence type="predicted"/>
<dbReference type="GO" id="GO:0004930">
    <property type="term" value="F:G protein-coupled receptor activity"/>
    <property type="evidence" value="ECO:0007669"/>
    <property type="project" value="TreeGrafter"/>
</dbReference>
<dbReference type="OMA" id="GFWLQIG"/>
<evidence type="ECO:0000256" key="1">
    <source>
        <dbReference type="ARBA" id="ARBA00004141"/>
    </source>
</evidence>
<feature type="transmembrane region" description="Helical" evidence="6">
    <location>
        <begin position="135"/>
        <end position="159"/>
    </location>
</feature>
<comment type="subcellular location">
    <subcellularLocation>
        <location evidence="1">Membrane</location>
        <topology evidence="1">Multi-pass membrane protein</topology>
    </subcellularLocation>
</comment>
<feature type="transmembrane region" description="Helical" evidence="6">
    <location>
        <begin position="253"/>
        <end position="270"/>
    </location>
</feature>
<dbReference type="PANTHER" id="PTHR23112">
    <property type="entry name" value="G PROTEIN-COUPLED RECEPTOR 157-RELATED"/>
    <property type="match status" value="1"/>
</dbReference>
<dbReference type="eggNOG" id="ENOG502SH3T">
    <property type="taxonomic scope" value="Eukaryota"/>
</dbReference>
<feature type="transmembrane region" description="Helical" evidence="6">
    <location>
        <begin position="26"/>
        <end position="47"/>
    </location>
</feature>
<reference evidence="7 8" key="1">
    <citation type="journal article" date="2010" name="Nat. Biotechnol.">
        <title>Genome sequence of the model mushroom Schizophyllum commune.</title>
        <authorList>
            <person name="Ohm R.A."/>
            <person name="de Jong J.F."/>
            <person name="Lugones L.G."/>
            <person name="Aerts A."/>
            <person name="Kothe E."/>
            <person name="Stajich J.E."/>
            <person name="de Vries R.P."/>
            <person name="Record E."/>
            <person name="Levasseur A."/>
            <person name="Baker S.E."/>
            <person name="Bartholomew K.A."/>
            <person name="Coutinho P.M."/>
            <person name="Erdmann S."/>
            <person name="Fowler T.J."/>
            <person name="Gathman A.C."/>
            <person name="Lombard V."/>
            <person name="Henrissat B."/>
            <person name="Knabe N."/>
            <person name="Kuees U."/>
            <person name="Lilly W.W."/>
            <person name="Lindquist E."/>
            <person name="Lucas S."/>
            <person name="Magnuson J.K."/>
            <person name="Piumi F."/>
            <person name="Raudaskoski M."/>
            <person name="Salamov A."/>
            <person name="Schmutz J."/>
            <person name="Schwarze F.W.M.R."/>
            <person name="vanKuyk P.A."/>
            <person name="Horton J.S."/>
            <person name="Grigoriev I.V."/>
            <person name="Woesten H.A.B."/>
        </authorList>
    </citation>
    <scope>NUCLEOTIDE SEQUENCE [LARGE SCALE GENOMIC DNA]</scope>
    <source>
        <strain evidence="8">H4-8 / FGSC 9210</strain>
    </source>
</reference>
<organism evidence="8">
    <name type="scientific">Schizophyllum commune (strain H4-8 / FGSC 9210)</name>
    <name type="common">Split gill fungus</name>
    <dbReference type="NCBI Taxonomy" id="578458"/>
    <lineage>
        <taxon>Eukaryota</taxon>
        <taxon>Fungi</taxon>
        <taxon>Dikarya</taxon>
        <taxon>Basidiomycota</taxon>
        <taxon>Agaricomycotina</taxon>
        <taxon>Agaricomycetes</taxon>
        <taxon>Agaricomycetidae</taxon>
        <taxon>Agaricales</taxon>
        <taxon>Schizophyllaceae</taxon>
        <taxon>Schizophyllum</taxon>
    </lineage>
</organism>
<feature type="transmembrane region" description="Helical" evidence="6">
    <location>
        <begin position="59"/>
        <end position="78"/>
    </location>
</feature>
<name>D8PMN4_SCHCM</name>
<protein>
    <submittedName>
        <fullName evidence="7">Uncharacterized protein</fullName>
    </submittedName>
</protein>
<dbReference type="KEGG" id="scm:SCHCO_02567560"/>
<dbReference type="RefSeq" id="XP_003038422.1">
    <property type="nucleotide sequence ID" value="XM_003038376.1"/>
</dbReference>
<dbReference type="GO" id="GO:0007189">
    <property type="term" value="P:adenylate cyclase-activating G protein-coupled receptor signaling pathway"/>
    <property type="evidence" value="ECO:0007669"/>
    <property type="project" value="TreeGrafter"/>
</dbReference>
<feature type="transmembrane region" description="Helical" evidence="6">
    <location>
        <begin position="109"/>
        <end position="128"/>
    </location>
</feature>
<gene>
    <name evidence="7" type="ORF">SCHCODRAFT_103565</name>
</gene>
<dbReference type="Proteomes" id="UP000007431">
    <property type="component" value="Unassembled WGS sequence"/>
</dbReference>
<dbReference type="Gene3D" id="1.20.1070.10">
    <property type="entry name" value="Rhodopsin 7-helix transmembrane proteins"/>
    <property type="match status" value="1"/>
</dbReference>
<dbReference type="OrthoDB" id="100006at2759"/>
<evidence type="ECO:0000256" key="4">
    <source>
        <dbReference type="ARBA" id="ARBA00023136"/>
    </source>
</evidence>
<dbReference type="SUPFAM" id="SSF81321">
    <property type="entry name" value="Family A G protein-coupled receptor-like"/>
    <property type="match status" value="1"/>
</dbReference>
<keyword evidence="8" id="KW-1185">Reference proteome</keyword>
<evidence type="ECO:0000256" key="6">
    <source>
        <dbReference type="SAM" id="Phobius"/>
    </source>
</evidence>
<feature type="transmembrane region" description="Helical" evidence="6">
    <location>
        <begin position="190"/>
        <end position="211"/>
    </location>
</feature>
<evidence type="ECO:0000313" key="7">
    <source>
        <dbReference type="EMBL" id="EFJ03520.1"/>
    </source>
</evidence>